<dbReference type="KEGG" id="nur:ATY38_10960"/>
<dbReference type="RefSeq" id="WP_062559336.1">
    <property type="nucleotide sequence ID" value="NZ_CP013341.1"/>
</dbReference>
<gene>
    <name evidence="1" type="ORF">C8R28_103532</name>
    <name evidence="2" type="ORF">SAMN05216406_1578</name>
    <name evidence="3" type="ORF">SAMN06297164_2550</name>
</gene>
<reference evidence="1 6" key="4">
    <citation type="submission" date="2018-04" db="EMBL/GenBank/DDBJ databases">
        <title>Active sludge and wastewater microbial communities from Klosterneuburg, Austria.</title>
        <authorList>
            <person name="Wagner M."/>
        </authorList>
    </citation>
    <scope>NUCLEOTIDE SEQUENCE [LARGE SCALE GENOMIC DNA]</scope>
    <source>
        <strain evidence="1 6">Nm4</strain>
    </source>
</reference>
<keyword evidence="4" id="KW-1185">Reference proteome</keyword>
<dbReference type="EMBL" id="QAOL01000035">
    <property type="protein sequence ID" value="PTQ80927.1"/>
    <property type="molecule type" value="Genomic_DNA"/>
</dbReference>
<evidence type="ECO:0000313" key="5">
    <source>
        <dbReference type="Proteomes" id="UP000219335"/>
    </source>
</evidence>
<protein>
    <submittedName>
        <fullName evidence="1">Uncharacterized protein</fullName>
    </submittedName>
</protein>
<reference evidence="3 5" key="3">
    <citation type="submission" date="2017-09" db="EMBL/GenBank/DDBJ databases">
        <authorList>
            <person name="Ehlers B."/>
            <person name="Leendertz F.H."/>
        </authorList>
    </citation>
    <scope>NUCLEOTIDE SEQUENCE [LARGE SCALE GENOMIC DNA]</scope>
    <source>
        <strain evidence="3 5">Nm42</strain>
    </source>
</reference>
<proteinExistence type="predicted"/>
<dbReference type="AlphaFoldDB" id="A0A0S3AKQ0"/>
<dbReference type="EMBL" id="FNLN01000057">
    <property type="protein sequence ID" value="SDU33477.1"/>
    <property type="molecule type" value="Genomic_DNA"/>
</dbReference>
<evidence type="ECO:0000313" key="3">
    <source>
        <dbReference type="EMBL" id="SOD19545.1"/>
    </source>
</evidence>
<organism evidence="1 6">
    <name type="scientific">Nitrosomonas ureae</name>
    <dbReference type="NCBI Taxonomy" id="44577"/>
    <lineage>
        <taxon>Bacteria</taxon>
        <taxon>Pseudomonadati</taxon>
        <taxon>Pseudomonadota</taxon>
        <taxon>Betaproteobacteria</taxon>
        <taxon>Nitrosomonadales</taxon>
        <taxon>Nitrosomonadaceae</taxon>
        <taxon>Nitrosomonas</taxon>
    </lineage>
</organism>
<name>A0A0S3AKQ0_9PROT</name>
<reference evidence="4" key="2">
    <citation type="submission" date="2016-10" db="EMBL/GenBank/DDBJ databases">
        <authorList>
            <person name="Varghese N."/>
            <person name="Submissions S."/>
        </authorList>
    </citation>
    <scope>NUCLEOTIDE SEQUENCE [LARGE SCALE GENOMIC DNA]</scope>
    <source>
        <strain evidence="4">Nm10</strain>
    </source>
</reference>
<sequence length="120" mass="13968">MKTVNYEYGIYSLNLSQSEIIMLASGYVPYVAFETDPEIPDDETLWIYYDPKENDIIPHIYPFPCRIISYVSFPHQTILTLKPDEFNAELMEMIEEFKTKMERAGECVHSNASLPQYALT</sequence>
<accession>A0A0S3AKQ0</accession>
<evidence type="ECO:0000313" key="1">
    <source>
        <dbReference type="EMBL" id="PTQ80927.1"/>
    </source>
</evidence>
<dbReference type="Proteomes" id="UP000219335">
    <property type="component" value="Unassembled WGS sequence"/>
</dbReference>
<dbReference type="EMBL" id="OCMU01000001">
    <property type="protein sequence ID" value="SOD19545.1"/>
    <property type="molecule type" value="Genomic_DNA"/>
</dbReference>
<dbReference type="Proteomes" id="UP000182882">
    <property type="component" value="Unassembled WGS sequence"/>
</dbReference>
<evidence type="ECO:0000313" key="2">
    <source>
        <dbReference type="EMBL" id="SDU33477.1"/>
    </source>
</evidence>
<dbReference type="Proteomes" id="UP000244110">
    <property type="component" value="Unassembled WGS sequence"/>
</dbReference>
<evidence type="ECO:0000313" key="4">
    <source>
        <dbReference type="Proteomes" id="UP000182882"/>
    </source>
</evidence>
<reference evidence="2" key="1">
    <citation type="submission" date="2016-10" db="EMBL/GenBank/DDBJ databases">
        <authorList>
            <person name="de Groot N.N."/>
        </authorList>
    </citation>
    <scope>NUCLEOTIDE SEQUENCE [LARGE SCALE GENOMIC DNA]</scope>
    <source>
        <strain evidence="2">Nm10</strain>
    </source>
</reference>
<evidence type="ECO:0000313" key="6">
    <source>
        <dbReference type="Proteomes" id="UP000244110"/>
    </source>
</evidence>